<dbReference type="Proteomes" id="UP000269945">
    <property type="component" value="Unassembled WGS sequence"/>
</dbReference>
<feature type="compositionally biased region" description="Polar residues" evidence="1">
    <location>
        <begin position="16"/>
        <end position="38"/>
    </location>
</feature>
<evidence type="ECO:0000256" key="1">
    <source>
        <dbReference type="SAM" id="MobiDB-lite"/>
    </source>
</evidence>
<protein>
    <submittedName>
        <fullName evidence="2">Uncharacterized protein</fullName>
    </submittedName>
</protein>
<dbReference type="EMBL" id="CYRY02044676">
    <property type="protein sequence ID" value="VCX39727.1"/>
    <property type="molecule type" value="Genomic_DNA"/>
</dbReference>
<comment type="caution">
    <text evidence="2">The sequence shown here is derived from an EMBL/GenBank/DDBJ whole genome shotgun (WGS) entry which is preliminary data.</text>
</comment>
<accession>A0A9X9M954</accession>
<keyword evidence="3" id="KW-1185">Reference proteome</keyword>
<proteinExistence type="predicted"/>
<evidence type="ECO:0000313" key="3">
    <source>
        <dbReference type="Proteomes" id="UP000269945"/>
    </source>
</evidence>
<sequence length="145" mass="15916">MMRSRTWWPFSIAGRSSTEPAGSSGQAANCWSGTETSTARSWASSGEASGRASSQQGKQNQSQRYIPALLALWPSPVRNSSANIWNAITLLRSSHEYLQEIISSRRIPAQANKITSSSNILIHRAGRTKLKVKRSKKVSNLCLKV</sequence>
<evidence type="ECO:0000313" key="2">
    <source>
        <dbReference type="EMBL" id="VCX39727.1"/>
    </source>
</evidence>
<name>A0A9X9M954_GULGU</name>
<organism evidence="2 3">
    <name type="scientific">Gulo gulo</name>
    <name type="common">Wolverine</name>
    <name type="synonym">Gluton</name>
    <dbReference type="NCBI Taxonomy" id="48420"/>
    <lineage>
        <taxon>Eukaryota</taxon>
        <taxon>Metazoa</taxon>
        <taxon>Chordata</taxon>
        <taxon>Craniata</taxon>
        <taxon>Vertebrata</taxon>
        <taxon>Euteleostomi</taxon>
        <taxon>Mammalia</taxon>
        <taxon>Eutheria</taxon>
        <taxon>Laurasiatheria</taxon>
        <taxon>Carnivora</taxon>
        <taxon>Caniformia</taxon>
        <taxon>Musteloidea</taxon>
        <taxon>Mustelidae</taxon>
        <taxon>Guloninae</taxon>
        <taxon>Gulo</taxon>
    </lineage>
</organism>
<reference evidence="2 3" key="1">
    <citation type="submission" date="2018-10" db="EMBL/GenBank/DDBJ databases">
        <authorList>
            <person name="Ekblom R."/>
            <person name="Jareborg N."/>
        </authorList>
    </citation>
    <scope>NUCLEOTIDE SEQUENCE [LARGE SCALE GENOMIC DNA]</scope>
    <source>
        <tissue evidence="2">Muscle</tissue>
    </source>
</reference>
<gene>
    <name evidence="2" type="ORF">BN2614_LOCUS5</name>
</gene>
<dbReference type="AlphaFoldDB" id="A0A9X9M954"/>
<feature type="region of interest" description="Disordered" evidence="1">
    <location>
        <begin position="16"/>
        <end position="61"/>
    </location>
</feature>
<feature type="compositionally biased region" description="Low complexity" evidence="1">
    <location>
        <begin position="39"/>
        <end position="54"/>
    </location>
</feature>